<dbReference type="InterPro" id="IPR006135">
    <property type="entry name" value="T3SS_substrate_exporter"/>
</dbReference>
<protein>
    <submittedName>
        <fullName evidence="2">EscU/YscU/HrcU family type III secretion system export apparatus switch protein</fullName>
    </submittedName>
</protein>
<dbReference type="Pfam" id="PF01312">
    <property type="entry name" value="Bac_export_2"/>
    <property type="match status" value="1"/>
</dbReference>
<name>A0ABT0N465_9GAMM</name>
<dbReference type="SUPFAM" id="SSF160544">
    <property type="entry name" value="EscU C-terminal domain-like"/>
    <property type="match status" value="1"/>
</dbReference>
<keyword evidence="3" id="KW-1185">Reference proteome</keyword>
<comment type="similarity">
    <text evidence="1">Belongs to the type III secretion exporter family.</text>
</comment>
<proteinExistence type="inferred from homology"/>
<accession>A0ABT0N465</accession>
<comment type="caution">
    <text evidence="2">The sequence shown here is derived from an EMBL/GenBank/DDBJ whole genome shotgun (WGS) entry which is preliminary data.</text>
</comment>
<dbReference type="RefSeq" id="WP_249247932.1">
    <property type="nucleotide sequence ID" value="NZ_JAKIKT010000001.1"/>
</dbReference>
<organism evidence="2 3">
    <name type="scientific">Shewanella corallii</name>
    <dbReference type="NCBI Taxonomy" id="560080"/>
    <lineage>
        <taxon>Bacteria</taxon>
        <taxon>Pseudomonadati</taxon>
        <taxon>Pseudomonadota</taxon>
        <taxon>Gammaproteobacteria</taxon>
        <taxon>Alteromonadales</taxon>
        <taxon>Shewanellaceae</taxon>
        <taxon>Shewanella</taxon>
    </lineage>
</organism>
<evidence type="ECO:0000313" key="3">
    <source>
        <dbReference type="Proteomes" id="UP001202831"/>
    </source>
</evidence>
<reference evidence="2 3" key="1">
    <citation type="submission" date="2022-01" db="EMBL/GenBank/DDBJ databases">
        <title>Whole genome-based taxonomy of the Shewanellaceae.</title>
        <authorList>
            <person name="Martin-Rodriguez A.J."/>
        </authorList>
    </citation>
    <scope>NUCLEOTIDE SEQUENCE [LARGE SCALE GENOMIC DNA]</scope>
    <source>
        <strain evidence="2 3">DSM 21332</strain>
    </source>
</reference>
<dbReference type="Gene3D" id="3.40.1690.10">
    <property type="entry name" value="secretion proteins EscU"/>
    <property type="match status" value="1"/>
</dbReference>
<dbReference type="InterPro" id="IPR029025">
    <property type="entry name" value="T3SS_substrate_exporter_C"/>
</dbReference>
<dbReference type="Proteomes" id="UP001202831">
    <property type="component" value="Unassembled WGS sequence"/>
</dbReference>
<dbReference type="EMBL" id="JAKIKT010000001">
    <property type="protein sequence ID" value="MCL2913155.1"/>
    <property type="molecule type" value="Genomic_DNA"/>
</dbReference>
<gene>
    <name evidence="2" type="ORF">L2725_05065</name>
</gene>
<sequence>MTIKKATALHYEGIGAPILLAKGKGVNAESLIALGKQAGIPIHEDPYLCEYLSMLDEGTAIPEEIYRVVAELLAFIYLLEGKTPPGWEDEGIDVTL</sequence>
<evidence type="ECO:0000256" key="1">
    <source>
        <dbReference type="ARBA" id="ARBA00010690"/>
    </source>
</evidence>
<evidence type="ECO:0000313" key="2">
    <source>
        <dbReference type="EMBL" id="MCL2913155.1"/>
    </source>
</evidence>